<sequence length="530" mass="57321">MLPTNRSPGILYAFVAALILGTVLGSVVQTQINLLALRNLGVDIDASTRLATTVQDLVSFGPVYAAILGVSLAASQSLAVALAKWAGPRWLITLCVLGAAFGLWAAVRLVDALAPMPTLIAATRGGMGMLAMAASAAVAGWVFGRLFVNSDSEAKARSIVPLIGLFSIGGLLVPAEVQADDNYQVETVADGLEHPWSLAFLPDGRMLVTERPGRLRLISADGSLVSTPVAGLPDDIFAEGQTGLLEVLPARDFDQSQQLFLSYSCGDAEANHLCLARARLPGNEDRLVEVEEIFRTQPAKAGAAHFGGRMTWLPDETLILTFGDGFDYREQAQKLDNHLGSIFRLNRDGSTPKDNPFHGQAEIKSEIYSYGHRNVQGLVFDPTRQRLIGHEHGPRGGDEINIIASGANYGWPIATHGLDYTWAHVTPFKDYPGTVQPILHWTPSIAPSGMTLYDGTLFPEWQGSLMVGALVDKSVHRVTFEDNQAVDQERLFEELDERIRDVKTGPDGALYLLTDAPDGRVLRVMPKPQP</sequence>
<keyword evidence="1" id="KW-0812">Transmembrane</keyword>
<dbReference type="PANTHER" id="PTHR19328">
    <property type="entry name" value="HEDGEHOG-INTERACTING PROTEIN"/>
    <property type="match status" value="1"/>
</dbReference>
<evidence type="ECO:0000313" key="3">
    <source>
        <dbReference type="EMBL" id="GAA3965483.1"/>
    </source>
</evidence>
<name>A0ABP7PH17_9GAMM</name>
<dbReference type="PANTHER" id="PTHR19328:SF75">
    <property type="entry name" value="ALDOSE SUGAR DEHYDROGENASE YLII"/>
    <property type="match status" value="1"/>
</dbReference>
<dbReference type="SUPFAM" id="SSF50952">
    <property type="entry name" value="Soluble quinoprotein glucose dehydrogenase"/>
    <property type="match status" value="1"/>
</dbReference>
<feature type="transmembrane region" description="Helical" evidence="1">
    <location>
        <begin position="90"/>
        <end position="107"/>
    </location>
</feature>
<keyword evidence="4" id="KW-1185">Reference proteome</keyword>
<gene>
    <name evidence="3" type="ORF">GCM10022278_24110</name>
</gene>
<dbReference type="InterPro" id="IPR012938">
    <property type="entry name" value="Glc/Sorbosone_DH"/>
</dbReference>
<feature type="domain" description="Glucose/Sorbosone dehydrogenase" evidence="2">
    <location>
        <begin position="192"/>
        <end position="523"/>
    </location>
</feature>
<dbReference type="EMBL" id="BAABBO010000010">
    <property type="protein sequence ID" value="GAA3965483.1"/>
    <property type="molecule type" value="Genomic_DNA"/>
</dbReference>
<feature type="transmembrane region" description="Helical" evidence="1">
    <location>
        <begin position="63"/>
        <end position="83"/>
    </location>
</feature>
<feature type="transmembrane region" description="Helical" evidence="1">
    <location>
        <begin position="127"/>
        <end position="147"/>
    </location>
</feature>
<proteinExistence type="predicted"/>
<evidence type="ECO:0000313" key="4">
    <source>
        <dbReference type="Proteomes" id="UP001501337"/>
    </source>
</evidence>
<evidence type="ECO:0000259" key="2">
    <source>
        <dbReference type="Pfam" id="PF07995"/>
    </source>
</evidence>
<comment type="caution">
    <text evidence="3">The sequence shown here is derived from an EMBL/GenBank/DDBJ whole genome shotgun (WGS) entry which is preliminary data.</text>
</comment>
<dbReference type="Gene3D" id="2.120.10.30">
    <property type="entry name" value="TolB, C-terminal domain"/>
    <property type="match status" value="1"/>
</dbReference>
<evidence type="ECO:0000256" key="1">
    <source>
        <dbReference type="SAM" id="Phobius"/>
    </source>
</evidence>
<reference evidence="4" key="1">
    <citation type="journal article" date="2019" name="Int. J. Syst. Evol. Microbiol.">
        <title>The Global Catalogue of Microorganisms (GCM) 10K type strain sequencing project: providing services to taxonomists for standard genome sequencing and annotation.</title>
        <authorList>
            <consortium name="The Broad Institute Genomics Platform"/>
            <consortium name="The Broad Institute Genome Sequencing Center for Infectious Disease"/>
            <person name="Wu L."/>
            <person name="Ma J."/>
        </authorList>
    </citation>
    <scope>NUCLEOTIDE SEQUENCE [LARGE SCALE GENOMIC DNA]</scope>
    <source>
        <strain evidence="4">JCM 17555</strain>
    </source>
</reference>
<keyword evidence="1" id="KW-1133">Transmembrane helix</keyword>
<dbReference type="Pfam" id="PF07995">
    <property type="entry name" value="GSDH"/>
    <property type="match status" value="1"/>
</dbReference>
<dbReference type="Proteomes" id="UP001501337">
    <property type="component" value="Unassembled WGS sequence"/>
</dbReference>
<dbReference type="InterPro" id="IPR011042">
    <property type="entry name" value="6-blade_b-propeller_TolB-like"/>
</dbReference>
<protein>
    <recommendedName>
        <fullName evidence="2">Glucose/Sorbosone dehydrogenase domain-containing protein</fullName>
    </recommendedName>
</protein>
<accession>A0ABP7PH17</accession>
<keyword evidence="1" id="KW-0472">Membrane</keyword>
<dbReference type="InterPro" id="IPR011041">
    <property type="entry name" value="Quinoprot_gluc/sorb_DH_b-prop"/>
</dbReference>
<organism evidence="3 4">
    <name type="scientific">Allohahella marinimesophila</name>
    <dbReference type="NCBI Taxonomy" id="1054972"/>
    <lineage>
        <taxon>Bacteria</taxon>
        <taxon>Pseudomonadati</taxon>
        <taxon>Pseudomonadota</taxon>
        <taxon>Gammaproteobacteria</taxon>
        <taxon>Oceanospirillales</taxon>
        <taxon>Hahellaceae</taxon>
        <taxon>Allohahella</taxon>
    </lineage>
</organism>
<dbReference type="RefSeq" id="WP_344806664.1">
    <property type="nucleotide sequence ID" value="NZ_BAABBO010000010.1"/>
</dbReference>